<dbReference type="GO" id="GO:0016651">
    <property type="term" value="F:oxidoreductase activity, acting on NAD(P)H"/>
    <property type="evidence" value="ECO:0007669"/>
    <property type="project" value="UniProtKB-ARBA"/>
</dbReference>
<dbReference type="Pfam" id="PF12682">
    <property type="entry name" value="Flavodoxin_4"/>
    <property type="match status" value="1"/>
</dbReference>
<dbReference type="EMBL" id="AZDT01000066">
    <property type="protein sequence ID" value="KRK72814.1"/>
    <property type="molecule type" value="Genomic_DNA"/>
</dbReference>
<dbReference type="PANTHER" id="PTHR39201">
    <property type="entry name" value="EXPORTED PROTEIN-RELATED"/>
    <property type="match status" value="1"/>
</dbReference>
<comment type="caution">
    <text evidence="2">The sequence shown here is derived from an EMBL/GenBank/DDBJ whole genome shotgun (WGS) entry which is preliminary data.</text>
</comment>
<dbReference type="Gene3D" id="3.40.50.360">
    <property type="match status" value="1"/>
</dbReference>
<dbReference type="InterPro" id="IPR001226">
    <property type="entry name" value="Flavodoxin_CS"/>
</dbReference>
<dbReference type="PANTHER" id="PTHR39201:SF1">
    <property type="entry name" value="FLAVODOXIN-LIKE DOMAIN-CONTAINING PROTEIN"/>
    <property type="match status" value="1"/>
</dbReference>
<dbReference type="GO" id="GO:0009055">
    <property type="term" value="F:electron transfer activity"/>
    <property type="evidence" value="ECO:0007669"/>
    <property type="project" value="InterPro"/>
</dbReference>
<keyword evidence="3" id="KW-1185">Reference proteome</keyword>
<dbReference type="InterPro" id="IPR008254">
    <property type="entry name" value="Flavodoxin/NO_synth"/>
</dbReference>
<proteinExistence type="predicted"/>
<dbReference type="InterPro" id="IPR029039">
    <property type="entry name" value="Flavoprotein-like_sf"/>
</dbReference>
<dbReference type="OrthoDB" id="9806505at2"/>
<organism evidence="2 3">
    <name type="scientific">Levilactobacillus namurensis DSM 19117</name>
    <dbReference type="NCBI Taxonomy" id="1423773"/>
    <lineage>
        <taxon>Bacteria</taxon>
        <taxon>Bacillati</taxon>
        <taxon>Bacillota</taxon>
        <taxon>Bacilli</taxon>
        <taxon>Lactobacillales</taxon>
        <taxon>Lactobacillaceae</taxon>
        <taxon>Levilactobacillus</taxon>
    </lineage>
</organism>
<dbReference type="SUPFAM" id="SSF52218">
    <property type="entry name" value="Flavoproteins"/>
    <property type="match status" value="1"/>
</dbReference>
<protein>
    <recommendedName>
        <fullName evidence="1">Flavodoxin-like domain-containing protein</fullName>
    </recommendedName>
</protein>
<evidence type="ECO:0000259" key="1">
    <source>
        <dbReference type="Pfam" id="PF12682"/>
    </source>
</evidence>
<dbReference type="GO" id="GO:0010181">
    <property type="term" value="F:FMN binding"/>
    <property type="evidence" value="ECO:0007669"/>
    <property type="project" value="InterPro"/>
</dbReference>
<name>A0A0R1JN78_9LACO</name>
<dbReference type="STRING" id="1423773.FD30_GL001021"/>
<dbReference type="AlphaFoldDB" id="A0A0R1JN78"/>
<evidence type="ECO:0000313" key="3">
    <source>
        <dbReference type="Proteomes" id="UP000051162"/>
    </source>
</evidence>
<dbReference type="Proteomes" id="UP000051162">
    <property type="component" value="Unassembled WGS sequence"/>
</dbReference>
<evidence type="ECO:0000313" key="2">
    <source>
        <dbReference type="EMBL" id="KRK72814.1"/>
    </source>
</evidence>
<dbReference type="PATRIC" id="fig|1423773.3.peg.1049"/>
<reference evidence="2 3" key="1">
    <citation type="journal article" date="2015" name="Genome Announc.">
        <title>Expanding the biotechnology potential of lactobacilli through comparative genomics of 213 strains and associated genera.</title>
        <authorList>
            <person name="Sun Z."/>
            <person name="Harris H.M."/>
            <person name="McCann A."/>
            <person name="Guo C."/>
            <person name="Argimon S."/>
            <person name="Zhang W."/>
            <person name="Yang X."/>
            <person name="Jeffery I.B."/>
            <person name="Cooney J.C."/>
            <person name="Kagawa T.F."/>
            <person name="Liu W."/>
            <person name="Song Y."/>
            <person name="Salvetti E."/>
            <person name="Wrobel A."/>
            <person name="Rasinkangas P."/>
            <person name="Parkhill J."/>
            <person name="Rea M.C."/>
            <person name="O'Sullivan O."/>
            <person name="Ritari J."/>
            <person name="Douillard F.P."/>
            <person name="Paul Ross R."/>
            <person name="Yang R."/>
            <person name="Briner A.E."/>
            <person name="Felis G.E."/>
            <person name="de Vos W.M."/>
            <person name="Barrangou R."/>
            <person name="Klaenhammer T.R."/>
            <person name="Caufield P.W."/>
            <person name="Cui Y."/>
            <person name="Zhang H."/>
            <person name="O'Toole P.W."/>
        </authorList>
    </citation>
    <scope>NUCLEOTIDE SEQUENCE [LARGE SCALE GENOMIC DNA]</scope>
    <source>
        <strain evidence="2 3">DSM 19117</strain>
    </source>
</reference>
<accession>A0A0R1JN78</accession>
<dbReference type="PROSITE" id="PS00201">
    <property type="entry name" value="FLAVODOXIN"/>
    <property type="match status" value="1"/>
</dbReference>
<feature type="domain" description="Flavodoxin-like" evidence="1">
    <location>
        <begin position="7"/>
        <end position="144"/>
    </location>
</feature>
<gene>
    <name evidence="2" type="ORF">FD30_GL001021</name>
</gene>
<sequence>MFMQPVAVVYFSQTGVTANAATEIQRVLGGPLVELHRQPAYPENYSELVQIADKERAAHLLPTLMPLTTTLSDVTTIFLGFPTWWSQPPLIINQFFATTDLRGKTIVPFTTSVSSLIDESMGTLRSLAKKAGATLTPGLTANSREDTQNFIRQYQ</sequence>